<evidence type="ECO:0000259" key="5">
    <source>
        <dbReference type="PROSITE" id="PS50112"/>
    </source>
</evidence>
<dbReference type="CDD" id="cd00156">
    <property type="entry name" value="REC"/>
    <property type="match status" value="1"/>
</dbReference>
<dbReference type="InterPro" id="IPR000014">
    <property type="entry name" value="PAS"/>
</dbReference>
<dbReference type="Gene3D" id="3.30.450.20">
    <property type="entry name" value="PAS domain"/>
    <property type="match status" value="1"/>
</dbReference>
<feature type="domain" description="PAS" evidence="5">
    <location>
        <begin position="139"/>
        <end position="183"/>
    </location>
</feature>
<dbReference type="InterPro" id="IPR011006">
    <property type="entry name" value="CheY-like_superfamily"/>
</dbReference>
<evidence type="ECO:0000259" key="4">
    <source>
        <dbReference type="PROSITE" id="PS50110"/>
    </source>
</evidence>
<sequence>MRKDSKPYNFLVVEDNLGDFVLIEEYLTEYILDPRVIRADSFESAKQELKANKDYDLIFLDLSLPDHSGEGLIRDTLQLSTGTPIVALTGFSDLDFSIRSLAMGVSDYLLKDELNSAFLYKSLIYAIERNRYIEQLQDSEKRYSELFHLNPSPMWVFERETFQFLDVNDAAIKKYGFTEEEFLKMKLSDIICKDIPRTNVDKSIDSPLKHEIYINRKTHYTKSGQKIDVQIESAPIEFNGVDAKIVVVNDITDQIRHIATIEEQNKTFREIAWIQSHVVRSPLSRLMGLINLLDLKDSETSEENLELINYIKNSAEDLDQIIRDISKKSESILSDKSEN</sequence>
<dbReference type="SUPFAM" id="SSF52172">
    <property type="entry name" value="CheY-like"/>
    <property type="match status" value="1"/>
</dbReference>
<evidence type="ECO:0000313" key="7">
    <source>
        <dbReference type="Proteomes" id="UP000295438"/>
    </source>
</evidence>
<dbReference type="Pfam" id="PF00072">
    <property type="entry name" value="Response_reg"/>
    <property type="match status" value="1"/>
</dbReference>
<comment type="caution">
    <text evidence="6">The sequence shown here is derived from an EMBL/GenBank/DDBJ whole genome shotgun (WGS) entry which is preliminary data.</text>
</comment>
<evidence type="ECO:0000256" key="2">
    <source>
        <dbReference type="ARBA" id="ARBA00012438"/>
    </source>
</evidence>
<dbReference type="Proteomes" id="UP000295438">
    <property type="component" value="Unassembled WGS sequence"/>
</dbReference>
<reference evidence="6 7" key="1">
    <citation type="submission" date="2019-03" db="EMBL/GenBank/DDBJ databases">
        <title>Algoriphagus aquimaris sp. nov., isolated form marine sediment in Pohang, Korea.</title>
        <authorList>
            <person name="Kim J."/>
            <person name="Yoon S.-H."/>
            <person name="Lee S.-S."/>
        </authorList>
    </citation>
    <scope>NUCLEOTIDE SEQUENCE [LARGE SCALE GENOMIC DNA]</scope>
    <source>
        <strain evidence="6 7">F21</strain>
    </source>
</reference>
<organism evidence="6 7">
    <name type="scientific">Algoriphagus formosus</name>
    <dbReference type="NCBI Taxonomy" id="2007308"/>
    <lineage>
        <taxon>Bacteria</taxon>
        <taxon>Pseudomonadati</taxon>
        <taxon>Bacteroidota</taxon>
        <taxon>Cytophagia</taxon>
        <taxon>Cytophagales</taxon>
        <taxon>Cyclobacteriaceae</taxon>
        <taxon>Algoriphagus</taxon>
    </lineage>
</organism>
<comment type="catalytic activity">
    <reaction evidence="1">
        <text>ATP + protein L-histidine = ADP + protein N-phospho-L-histidine.</text>
        <dbReference type="EC" id="2.7.13.3"/>
    </reaction>
</comment>
<dbReference type="InterPro" id="IPR035965">
    <property type="entry name" value="PAS-like_dom_sf"/>
</dbReference>
<dbReference type="EC" id="2.7.13.3" evidence="2"/>
<keyword evidence="7" id="KW-1185">Reference proteome</keyword>
<dbReference type="SUPFAM" id="SSF55785">
    <property type="entry name" value="PYP-like sensor domain (PAS domain)"/>
    <property type="match status" value="1"/>
</dbReference>
<proteinExistence type="predicted"/>
<dbReference type="PROSITE" id="PS50112">
    <property type="entry name" value="PAS"/>
    <property type="match status" value="1"/>
</dbReference>
<accession>A0A4R5V5R2</accession>
<dbReference type="SMART" id="SM00448">
    <property type="entry name" value="REC"/>
    <property type="match status" value="1"/>
</dbReference>
<dbReference type="SUPFAM" id="SSF47384">
    <property type="entry name" value="Homodimeric domain of signal transducing histidine kinase"/>
    <property type="match status" value="1"/>
</dbReference>
<feature type="domain" description="Response regulatory" evidence="4">
    <location>
        <begin position="9"/>
        <end position="126"/>
    </location>
</feature>
<dbReference type="RefSeq" id="WP_133390102.1">
    <property type="nucleotide sequence ID" value="NZ_SMUW01000029.1"/>
</dbReference>
<evidence type="ECO:0000256" key="3">
    <source>
        <dbReference type="PROSITE-ProRule" id="PRU00169"/>
    </source>
</evidence>
<dbReference type="EMBL" id="SMUW01000029">
    <property type="protein sequence ID" value="TDK47269.1"/>
    <property type="molecule type" value="Genomic_DNA"/>
</dbReference>
<evidence type="ECO:0000256" key="1">
    <source>
        <dbReference type="ARBA" id="ARBA00000085"/>
    </source>
</evidence>
<evidence type="ECO:0000313" key="6">
    <source>
        <dbReference type="EMBL" id="TDK47269.1"/>
    </source>
</evidence>
<dbReference type="InterPro" id="IPR036097">
    <property type="entry name" value="HisK_dim/P_sf"/>
</dbReference>
<dbReference type="Pfam" id="PF00512">
    <property type="entry name" value="HisKA"/>
    <property type="match status" value="1"/>
</dbReference>
<dbReference type="AlphaFoldDB" id="A0A4R5V5R2"/>
<dbReference type="GO" id="GO:0000155">
    <property type="term" value="F:phosphorelay sensor kinase activity"/>
    <property type="evidence" value="ECO:0007669"/>
    <property type="project" value="InterPro"/>
</dbReference>
<gene>
    <name evidence="6" type="ORF">E1898_05220</name>
</gene>
<dbReference type="Gene3D" id="1.10.287.130">
    <property type="match status" value="1"/>
</dbReference>
<dbReference type="InterPro" id="IPR001789">
    <property type="entry name" value="Sig_transdc_resp-reg_receiver"/>
</dbReference>
<dbReference type="NCBIfam" id="TIGR00229">
    <property type="entry name" value="sensory_box"/>
    <property type="match status" value="1"/>
</dbReference>
<dbReference type="InterPro" id="IPR003661">
    <property type="entry name" value="HisK_dim/P_dom"/>
</dbReference>
<dbReference type="PROSITE" id="PS50110">
    <property type="entry name" value="RESPONSE_REGULATORY"/>
    <property type="match status" value="1"/>
</dbReference>
<dbReference type="Gene3D" id="3.40.50.2300">
    <property type="match status" value="1"/>
</dbReference>
<protein>
    <recommendedName>
        <fullName evidence="2">histidine kinase</fullName>
        <ecNumber evidence="2">2.7.13.3</ecNumber>
    </recommendedName>
</protein>
<name>A0A4R5V5R2_9BACT</name>
<keyword evidence="3" id="KW-0597">Phosphoprotein</keyword>
<dbReference type="Pfam" id="PF13426">
    <property type="entry name" value="PAS_9"/>
    <property type="match status" value="1"/>
</dbReference>
<feature type="modified residue" description="4-aspartylphosphate" evidence="3">
    <location>
        <position position="61"/>
    </location>
</feature>